<gene>
    <name evidence="1" type="ORF">EET67_07655</name>
</gene>
<keyword evidence="2" id="KW-1185">Reference proteome</keyword>
<evidence type="ECO:0000313" key="1">
    <source>
        <dbReference type="EMBL" id="RUM98496.1"/>
    </source>
</evidence>
<dbReference type="SUPFAM" id="SSF50630">
    <property type="entry name" value="Acid proteases"/>
    <property type="match status" value="1"/>
</dbReference>
<keyword evidence="1" id="KW-0378">Hydrolase</keyword>
<dbReference type="EMBL" id="RKST01000006">
    <property type="protein sequence ID" value="RUM98496.1"/>
    <property type="molecule type" value="Genomic_DNA"/>
</dbReference>
<dbReference type="NCBIfam" id="TIGR02281">
    <property type="entry name" value="clan_AA_DTGA"/>
    <property type="match status" value="1"/>
</dbReference>
<keyword evidence="1" id="KW-0645">Protease</keyword>
<dbReference type="Gene3D" id="2.40.70.10">
    <property type="entry name" value="Acid Proteases"/>
    <property type="match status" value="1"/>
</dbReference>
<dbReference type="GO" id="GO:0008233">
    <property type="term" value="F:peptidase activity"/>
    <property type="evidence" value="ECO:0007669"/>
    <property type="project" value="UniProtKB-KW"/>
</dbReference>
<dbReference type="InterPro" id="IPR011969">
    <property type="entry name" value="Clan_AA_Asp_peptidase_C"/>
</dbReference>
<sequence length="182" mass="19204">MLRKTIIFAVCAVSSASLPGLYQKHQARVLGLMGLEQGADAAQAPVISASPAPGENGITGRRVELAADGRGHFNGDFRLNGRTVPAMIDTGASVVALNRSTARRLGISPAQADFRHEVSTANGSTRGAAVTIDRLQIGRIDLEKVQAIVLDDKALSGTLIGMSFLGRLGKYQVENGRLLLEQ</sequence>
<dbReference type="CDD" id="cd05483">
    <property type="entry name" value="retropepsin_like_bacteria"/>
    <property type="match status" value="1"/>
</dbReference>
<proteinExistence type="predicted"/>
<dbReference type="EC" id="3.4.23.-" evidence="1"/>
<comment type="caution">
    <text evidence="1">The sequence shown here is derived from an EMBL/GenBank/DDBJ whole genome shotgun (WGS) entry which is preliminary data.</text>
</comment>
<organism evidence="1 2">
    <name type="scientific">Borborobacter arsenicus</name>
    <dbReference type="NCBI Taxonomy" id="1851146"/>
    <lineage>
        <taxon>Bacteria</taxon>
        <taxon>Pseudomonadati</taxon>
        <taxon>Pseudomonadota</taxon>
        <taxon>Alphaproteobacteria</taxon>
        <taxon>Hyphomicrobiales</taxon>
        <taxon>Phyllobacteriaceae</taxon>
        <taxon>Borborobacter</taxon>
    </lineage>
</organism>
<dbReference type="Proteomes" id="UP000281647">
    <property type="component" value="Unassembled WGS sequence"/>
</dbReference>
<evidence type="ECO:0000313" key="2">
    <source>
        <dbReference type="Proteomes" id="UP000281647"/>
    </source>
</evidence>
<dbReference type="Pfam" id="PF13975">
    <property type="entry name" value="gag-asp_proteas"/>
    <property type="match status" value="1"/>
</dbReference>
<reference evidence="1 2" key="1">
    <citation type="submission" date="2018-11" db="EMBL/GenBank/DDBJ databases">
        <title>Pseudaminobacter arsenicus sp. nov., an arsenic-resistant bacterium isolated from arsenic-rich aquifers.</title>
        <authorList>
            <person name="Mu Y."/>
        </authorList>
    </citation>
    <scope>NUCLEOTIDE SEQUENCE [LARGE SCALE GENOMIC DNA]</scope>
    <source>
        <strain evidence="1 2">CB3</strain>
    </source>
</reference>
<dbReference type="InterPro" id="IPR021109">
    <property type="entry name" value="Peptidase_aspartic_dom_sf"/>
</dbReference>
<dbReference type="RefSeq" id="WP_128626349.1">
    <property type="nucleotide sequence ID" value="NZ_RKST01000006.1"/>
</dbReference>
<protein>
    <submittedName>
        <fullName evidence="1">TIGR02281 family clan AA aspartic protease</fullName>
        <ecNumber evidence="1">3.4.23.-</ecNumber>
    </submittedName>
</protein>
<dbReference type="OrthoDB" id="7595324at2"/>
<dbReference type="GO" id="GO:0006508">
    <property type="term" value="P:proteolysis"/>
    <property type="evidence" value="ECO:0007669"/>
    <property type="project" value="UniProtKB-KW"/>
</dbReference>
<dbReference type="InterPro" id="IPR034122">
    <property type="entry name" value="Retropepsin-like_bacterial"/>
</dbReference>
<accession>A0A432V8M5</accession>
<name>A0A432V8M5_9HYPH</name>
<dbReference type="AlphaFoldDB" id="A0A432V8M5"/>